<comment type="subcellular location">
    <subcellularLocation>
        <location evidence="6">Cytoplasm</location>
    </subcellularLocation>
</comment>
<comment type="similarity">
    <text evidence="6">Belongs to the methyltransferase superfamily. RNA methyltransferase RsmG family.</text>
</comment>
<dbReference type="InterPro" id="IPR029063">
    <property type="entry name" value="SAM-dependent_MTases_sf"/>
</dbReference>
<dbReference type="PANTHER" id="PTHR31760:SF0">
    <property type="entry name" value="S-ADENOSYL-L-METHIONINE-DEPENDENT METHYLTRANSFERASES SUPERFAMILY PROTEIN"/>
    <property type="match status" value="1"/>
</dbReference>
<keyword evidence="3 6" id="KW-0489">Methyltransferase</keyword>
<evidence type="ECO:0000256" key="1">
    <source>
        <dbReference type="ARBA" id="ARBA00022490"/>
    </source>
</evidence>
<dbReference type="RefSeq" id="WP_003333992.1">
    <property type="nucleotide sequence ID" value="NZ_CP007806.1"/>
</dbReference>
<dbReference type="InterPro" id="IPR003682">
    <property type="entry name" value="rRNA_ssu_MeTfrase_G"/>
</dbReference>
<keyword evidence="1 6" id="KW-0963">Cytoplasm</keyword>
<dbReference type="HOGENOM" id="CLU_065341_0_0_9"/>
<gene>
    <name evidence="6" type="primary">rsmG</name>
    <name evidence="7" type="ORF">BRLA_c046570</name>
</gene>
<keyword evidence="5 6" id="KW-0949">S-adenosyl-L-methionine</keyword>
<comment type="function">
    <text evidence="6">Specifically methylates the N7 position of guanine in position 535 of 16S rRNA.</text>
</comment>
<evidence type="ECO:0000313" key="7">
    <source>
        <dbReference type="EMBL" id="AIG28920.1"/>
    </source>
</evidence>
<feature type="binding site" evidence="6">
    <location>
        <position position="147"/>
    </location>
    <ligand>
        <name>S-adenosyl-L-methionine</name>
        <dbReference type="ChEBI" id="CHEBI:59789"/>
    </ligand>
</feature>
<dbReference type="NCBIfam" id="TIGR00138">
    <property type="entry name" value="rsmG_gidB"/>
    <property type="match status" value="1"/>
</dbReference>
<feature type="binding site" evidence="6">
    <location>
        <position position="82"/>
    </location>
    <ligand>
        <name>S-adenosyl-L-methionine</name>
        <dbReference type="ChEBI" id="CHEBI:59789"/>
    </ligand>
</feature>
<keyword evidence="8" id="KW-1185">Reference proteome</keyword>
<feature type="binding site" evidence="6">
    <location>
        <position position="77"/>
    </location>
    <ligand>
        <name>S-adenosyl-L-methionine</name>
        <dbReference type="ChEBI" id="CHEBI:59789"/>
    </ligand>
</feature>
<dbReference type="GO" id="GO:0005829">
    <property type="term" value="C:cytosol"/>
    <property type="evidence" value="ECO:0007669"/>
    <property type="project" value="TreeGrafter"/>
</dbReference>
<name>A0A075RIF2_BRELA</name>
<protein>
    <recommendedName>
        <fullName evidence="6">Ribosomal RNA small subunit methyltransferase G</fullName>
        <ecNumber evidence="6">2.1.1.-</ecNumber>
    </recommendedName>
    <alternativeName>
        <fullName evidence="6">16S rRNA 7-methylguanosine methyltransferase</fullName>
        <shortName evidence="6">16S rRNA m7G methyltransferase</shortName>
    </alternativeName>
</protein>
<dbReference type="AlphaFoldDB" id="A0A075RIF2"/>
<dbReference type="PIRSF" id="PIRSF003078">
    <property type="entry name" value="GidB"/>
    <property type="match status" value="1"/>
</dbReference>
<dbReference type="STRING" id="1042163.BRLA_c046570"/>
<keyword evidence="4 6" id="KW-0808">Transferase</keyword>
<proteinExistence type="inferred from homology"/>
<sequence length="238" mass="27034">MSKQDFSARLQEKGIVLTSEQLDQFDQYYRLLVEWNEKMNLTGITEEDEVYNKHFYDSISLAFYVPLQDMKKMADVGGGAGFPSIPLKICFPHLQMTIIDSLQKRMNFLSHVGTELGLTDLYPVHGRAEEIGQDKKYREQFDIVSARAVARLNLLAEFCLPLVKQNGLFASMKGPDVTLELNEAKRAIKLLGGKTRKVESFELPDEAGERNIILINKIETTPKTYPRRPGIPAKKPLL</sequence>
<reference evidence="7 8" key="1">
    <citation type="journal article" date="2011" name="J. Bacteriol.">
        <title>Genome sequence of Brevibacillus laterosporus LMG 15441, a pathogen of invertebrates.</title>
        <authorList>
            <person name="Djukic M."/>
            <person name="Poehlein A."/>
            <person name="Thurmer A."/>
            <person name="Daniel R."/>
        </authorList>
    </citation>
    <scope>NUCLEOTIDE SEQUENCE [LARGE SCALE GENOMIC DNA]</scope>
    <source>
        <strain evidence="7 8">LMG 15441</strain>
    </source>
</reference>
<dbReference type="Proteomes" id="UP000005850">
    <property type="component" value="Chromosome"/>
</dbReference>
<comment type="caution">
    <text evidence="6">Lacks conserved residue(s) required for the propagation of feature annotation.</text>
</comment>
<evidence type="ECO:0000313" key="8">
    <source>
        <dbReference type="Proteomes" id="UP000005850"/>
    </source>
</evidence>
<dbReference type="HAMAP" id="MF_00074">
    <property type="entry name" value="16SrRNA_methyltr_G"/>
    <property type="match status" value="1"/>
</dbReference>
<accession>A0A075RIF2</accession>
<organism evidence="7 8">
    <name type="scientific">Brevibacillus laterosporus LMG 15441</name>
    <dbReference type="NCBI Taxonomy" id="1042163"/>
    <lineage>
        <taxon>Bacteria</taxon>
        <taxon>Bacillati</taxon>
        <taxon>Bacillota</taxon>
        <taxon>Bacilli</taxon>
        <taxon>Bacillales</taxon>
        <taxon>Paenibacillaceae</taxon>
        <taxon>Brevibacillus</taxon>
    </lineage>
</organism>
<dbReference type="KEGG" id="blr:BRLA_c046570"/>
<dbReference type="EMBL" id="CP007806">
    <property type="protein sequence ID" value="AIG28920.1"/>
    <property type="molecule type" value="Genomic_DNA"/>
</dbReference>
<dbReference type="FunFam" id="3.40.50.150:FF:000041">
    <property type="entry name" value="Ribosomal RNA small subunit methyltransferase G"/>
    <property type="match status" value="1"/>
</dbReference>
<dbReference type="GO" id="GO:0070043">
    <property type="term" value="F:rRNA (guanine-N7-)-methyltransferase activity"/>
    <property type="evidence" value="ECO:0007669"/>
    <property type="project" value="UniProtKB-UniRule"/>
</dbReference>
<dbReference type="eggNOG" id="COG0357">
    <property type="taxonomic scope" value="Bacteria"/>
</dbReference>
<dbReference type="EC" id="2.1.1.-" evidence="6"/>
<dbReference type="PANTHER" id="PTHR31760">
    <property type="entry name" value="S-ADENOSYL-L-METHIONINE-DEPENDENT METHYLTRANSFERASES SUPERFAMILY PROTEIN"/>
    <property type="match status" value="1"/>
</dbReference>
<dbReference type="Gene3D" id="3.40.50.150">
    <property type="entry name" value="Vaccinia Virus protein VP39"/>
    <property type="match status" value="1"/>
</dbReference>
<dbReference type="Pfam" id="PF02527">
    <property type="entry name" value="GidB"/>
    <property type="match status" value="1"/>
</dbReference>
<dbReference type="SUPFAM" id="SSF53335">
    <property type="entry name" value="S-adenosyl-L-methionine-dependent methyltransferases"/>
    <property type="match status" value="1"/>
</dbReference>
<evidence type="ECO:0000256" key="5">
    <source>
        <dbReference type="ARBA" id="ARBA00022691"/>
    </source>
</evidence>
<feature type="binding site" evidence="6">
    <location>
        <begin position="128"/>
        <end position="129"/>
    </location>
    <ligand>
        <name>S-adenosyl-L-methionine</name>
        <dbReference type="ChEBI" id="CHEBI:59789"/>
    </ligand>
</feature>
<keyword evidence="2 6" id="KW-0698">rRNA processing</keyword>
<evidence type="ECO:0000256" key="2">
    <source>
        <dbReference type="ARBA" id="ARBA00022552"/>
    </source>
</evidence>
<evidence type="ECO:0000256" key="3">
    <source>
        <dbReference type="ARBA" id="ARBA00022603"/>
    </source>
</evidence>
<evidence type="ECO:0000256" key="6">
    <source>
        <dbReference type="HAMAP-Rule" id="MF_00074"/>
    </source>
</evidence>
<evidence type="ECO:0000256" key="4">
    <source>
        <dbReference type="ARBA" id="ARBA00022679"/>
    </source>
</evidence>